<protein>
    <submittedName>
        <fullName evidence="2">Uncharacterized protein</fullName>
    </submittedName>
</protein>
<keyword evidence="1" id="KW-1133">Transmembrane helix</keyword>
<reference evidence="2" key="2">
    <citation type="submission" date="2015-06" db="UniProtKB">
        <authorList>
            <consortium name="EnsemblMetazoa"/>
        </authorList>
    </citation>
    <scope>IDENTIFICATION</scope>
</reference>
<dbReference type="EnsemblMetazoa" id="MESCA012479-RA">
    <property type="protein sequence ID" value="MESCA012479-PA"/>
    <property type="gene ID" value="MESCA012479"/>
</dbReference>
<feature type="transmembrane region" description="Helical" evidence="1">
    <location>
        <begin position="9"/>
        <end position="28"/>
    </location>
</feature>
<evidence type="ECO:0000313" key="2">
    <source>
        <dbReference type="EnsemblMetazoa" id="MESCA012479-PA"/>
    </source>
</evidence>
<keyword evidence="3" id="KW-1185">Reference proteome</keyword>
<evidence type="ECO:0000256" key="1">
    <source>
        <dbReference type="SAM" id="Phobius"/>
    </source>
</evidence>
<sequence>KMHSPLESVGFISLFIVQIIFLVLYWVYVRYDVEALPKDETAEGNGLKEEHVSKYP</sequence>
<dbReference type="Proteomes" id="UP000015102">
    <property type="component" value="Unassembled WGS sequence"/>
</dbReference>
<dbReference type="HOGENOM" id="CLU_3020312_0_0_1"/>
<accession>T1H6Z7</accession>
<reference evidence="3" key="1">
    <citation type="submission" date="2013-02" db="EMBL/GenBank/DDBJ databases">
        <authorList>
            <person name="Hughes D."/>
        </authorList>
    </citation>
    <scope>NUCLEOTIDE SEQUENCE</scope>
    <source>
        <strain>Durham</strain>
        <strain evidence="3">NC isolate 2 -- Noor lab</strain>
    </source>
</reference>
<organism evidence="2 3">
    <name type="scientific">Megaselia scalaris</name>
    <name type="common">Humpbacked fly</name>
    <name type="synonym">Phora scalaris</name>
    <dbReference type="NCBI Taxonomy" id="36166"/>
    <lineage>
        <taxon>Eukaryota</taxon>
        <taxon>Metazoa</taxon>
        <taxon>Ecdysozoa</taxon>
        <taxon>Arthropoda</taxon>
        <taxon>Hexapoda</taxon>
        <taxon>Insecta</taxon>
        <taxon>Pterygota</taxon>
        <taxon>Neoptera</taxon>
        <taxon>Endopterygota</taxon>
        <taxon>Diptera</taxon>
        <taxon>Brachycera</taxon>
        <taxon>Muscomorpha</taxon>
        <taxon>Platypezoidea</taxon>
        <taxon>Phoridae</taxon>
        <taxon>Megaseliini</taxon>
        <taxon>Megaselia</taxon>
    </lineage>
</organism>
<keyword evidence="1" id="KW-0812">Transmembrane</keyword>
<keyword evidence="1" id="KW-0472">Membrane</keyword>
<name>T1H6Z7_MEGSC</name>
<dbReference type="AlphaFoldDB" id="T1H6Z7"/>
<proteinExistence type="predicted"/>
<dbReference type="OMA" id="KYPRVHW"/>
<evidence type="ECO:0000313" key="3">
    <source>
        <dbReference type="Proteomes" id="UP000015102"/>
    </source>
</evidence>